<dbReference type="SUPFAM" id="SSF46785">
    <property type="entry name" value="Winged helix' DNA-binding domain"/>
    <property type="match status" value="1"/>
</dbReference>
<evidence type="ECO:0000256" key="3">
    <source>
        <dbReference type="ARBA" id="ARBA00023163"/>
    </source>
</evidence>
<dbReference type="PROSITE" id="PS50042">
    <property type="entry name" value="CNMP_BINDING_3"/>
    <property type="match status" value="1"/>
</dbReference>
<dbReference type="RefSeq" id="WP_311759078.1">
    <property type="nucleotide sequence ID" value="NZ_JAVRQI010000006.1"/>
</dbReference>
<dbReference type="Gene3D" id="2.60.120.10">
    <property type="entry name" value="Jelly Rolls"/>
    <property type="match status" value="1"/>
</dbReference>
<name>A0ABU3ECL9_9RHOB</name>
<dbReference type="EMBL" id="JAVRQI010000006">
    <property type="protein sequence ID" value="MDT1061978.1"/>
    <property type="molecule type" value="Genomic_DNA"/>
</dbReference>
<dbReference type="InterPro" id="IPR036390">
    <property type="entry name" value="WH_DNA-bd_sf"/>
</dbReference>
<sequence length="234" mass="25779">MTQPAAGSPLISAEILDGLTLAQKRAFIAECQFRSFRAARDILWQGERTEGFFLVEQGQVEVTYIDDQGNSIIVHIAGPGEVLGEVEALSGKPCAATCRAMANSRVLYCTTAQLLKHVPARTLVTNLASVLLDKLVRDNRQRSLDHFLTADQRICVYLQQFTTPGQPELRINQTYLAALAGCSRQTVNRKLNELRLQGIIDISRGRITVLLHDRLSIEPEDAPRRVAGAAEARG</sequence>
<evidence type="ECO:0000256" key="1">
    <source>
        <dbReference type="ARBA" id="ARBA00023015"/>
    </source>
</evidence>
<dbReference type="InterPro" id="IPR018490">
    <property type="entry name" value="cNMP-bd_dom_sf"/>
</dbReference>
<comment type="caution">
    <text evidence="6">The sequence shown here is derived from an EMBL/GenBank/DDBJ whole genome shotgun (WGS) entry which is preliminary data.</text>
</comment>
<organism evidence="6 7">
    <name type="scientific">Paracoccus broussonetiae</name>
    <dbReference type="NCBI Taxonomy" id="3075834"/>
    <lineage>
        <taxon>Bacteria</taxon>
        <taxon>Pseudomonadati</taxon>
        <taxon>Pseudomonadota</taxon>
        <taxon>Alphaproteobacteria</taxon>
        <taxon>Rhodobacterales</taxon>
        <taxon>Paracoccaceae</taxon>
        <taxon>Paracoccus</taxon>
    </lineage>
</organism>
<evidence type="ECO:0000259" key="5">
    <source>
        <dbReference type="PROSITE" id="PS51063"/>
    </source>
</evidence>
<evidence type="ECO:0000256" key="2">
    <source>
        <dbReference type="ARBA" id="ARBA00023125"/>
    </source>
</evidence>
<feature type="domain" description="Cyclic nucleotide-binding" evidence="4">
    <location>
        <begin position="15"/>
        <end position="107"/>
    </location>
</feature>
<evidence type="ECO:0000259" key="4">
    <source>
        <dbReference type="PROSITE" id="PS50042"/>
    </source>
</evidence>
<dbReference type="InterPro" id="IPR036388">
    <property type="entry name" value="WH-like_DNA-bd_sf"/>
</dbReference>
<dbReference type="SMART" id="SM00419">
    <property type="entry name" value="HTH_CRP"/>
    <property type="match status" value="1"/>
</dbReference>
<keyword evidence="1" id="KW-0805">Transcription regulation</keyword>
<keyword evidence="7" id="KW-1185">Reference proteome</keyword>
<dbReference type="PANTHER" id="PTHR24567">
    <property type="entry name" value="CRP FAMILY TRANSCRIPTIONAL REGULATORY PROTEIN"/>
    <property type="match status" value="1"/>
</dbReference>
<dbReference type="InterPro" id="IPR000595">
    <property type="entry name" value="cNMP-bd_dom"/>
</dbReference>
<protein>
    <submittedName>
        <fullName evidence="6">Crp/Fnr family transcriptional regulator</fullName>
    </submittedName>
</protein>
<dbReference type="Proteomes" id="UP001251085">
    <property type="component" value="Unassembled WGS sequence"/>
</dbReference>
<gene>
    <name evidence="6" type="ORF">RM190_08935</name>
</gene>
<dbReference type="Pfam" id="PF00027">
    <property type="entry name" value="cNMP_binding"/>
    <property type="match status" value="1"/>
</dbReference>
<accession>A0ABU3ECL9</accession>
<dbReference type="PROSITE" id="PS51063">
    <property type="entry name" value="HTH_CRP_2"/>
    <property type="match status" value="1"/>
</dbReference>
<proteinExistence type="predicted"/>
<keyword evidence="2" id="KW-0238">DNA-binding</keyword>
<dbReference type="SUPFAM" id="SSF51206">
    <property type="entry name" value="cAMP-binding domain-like"/>
    <property type="match status" value="1"/>
</dbReference>
<dbReference type="Gene3D" id="1.10.10.10">
    <property type="entry name" value="Winged helix-like DNA-binding domain superfamily/Winged helix DNA-binding domain"/>
    <property type="match status" value="1"/>
</dbReference>
<evidence type="ECO:0000313" key="6">
    <source>
        <dbReference type="EMBL" id="MDT1061978.1"/>
    </source>
</evidence>
<dbReference type="PANTHER" id="PTHR24567:SF74">
    <property type="entry name" value="HTH-TYPE TRANSCRIPTIONAL REGULATOR ARCR"/>
    <property type="match status" value="1"/>
</dbReference>
<keyword evidence="3" id="KW-0804">Transcription</keyword>
<dbReference type="InterPro" id="IPR014710">
    <property type="entry name" value="RmlC-like_jellyroll"/>
</dbReference>
<dbReference type="SMART" id="SM00100">
    <property type="entry name" value="cNMP"/>
    <property type="match status" value="1"/>
</dbReference>
<dbReference type="InterPro" id="IPR012318">
    <property type="entry name" value="HTH_CRP"/>
</dbReference>
<reference evidence="7" key="1">
    <citation type="submission" date="2023-07" db="EMBL/GenBank/DDBJ databases">
        <title>Characterization of two Paracoccaceae strains isolated from Phycosphere and proposal of Xinfangfangia lacusdiani sp. nov.</title>
        <authorList>
            <person name="Deng Y."/>
            <person name="Zhang Y.Q."/>
        </authorList>
    </citation>
    <scope>NUCLEOTIDE SEQUENCE [LARGE SCALE GENOMIC DNA]</scope>
    <source>
        <strain evidence="7">CPCC 101403</strain>
    </source>
</reference>
<dbReference type="InterPro" id="IPR050397">
    <property type="entry name" value="Env_Response_Regulators"/>
</dbReference>
<feature type="domain" description="HTH crp-type" evidence="5">
    <location>
        <begin position="148"/>
        <end position="213"/>
    </location>
</feature>
<dbReference type="Pfam" id="PF13545">
    <property type="entry name" value="HTH_Crp_2"/>
    <property type="match status" value="1"/>
</dbReference>
<dbReference type="CDD" id="cd00038">
    <property type="entry name" value="CAP_ED"/>
    <property type="match status" value="1"/>
</dbReference>
<evidence type="ECO:0000313" key="7">
    <source>
        <dbReference type="Proteomes" id="UP001251085"/>
    </source>
</evidence>